<evidence type="ECO:0000256" key="1">
    <source>
        <dbReference type="SAM" id="MobiDB-lite"/>
    </source>
</evidence>
<proteinExistence type="predicted"/>
<feature type="compositionally biased region" description="Gly residues" evidence="1">
    <location>
        <begin position="46"/>
        <end position="59"/>
    </location>
</feature>
<dbReference type="EMBL" id="JAFJYH010000210">
    <property type="protein sequence ID" value="KAG4415715.1"/>
    <property type="molecule type" value="Genomic_DNA"/>
</dbReference>
<reference evidence="2" key="1">
    <citation type="submission" date="2021-02" db="EMBL/GenBank/DDBJ databases">
        <title>Genome sequence Cadophora malorum strain M34.</title>
        <authorList>
            <person name="Stefanovic E."/>
            <person name="Vu D."/>
            <person name="Scully C."/>
            <person name="Dijksterhuis J."/>
            <person name="Roader J."/>
            <person name="Houbraken J."/>
        </authorList>
    </citation>
    <scope>NUCLEOTIDE SEQUENCE</scope>
    <source>
        <strain evidence="2">M34</strain>
    </source>
</reference>
<organism evidence="2 3">
    <name type="scientific">Cadophora malorum</name>
    <dbReference type="NCBI Taxonomy" id="108018"/>
    <lineage>
        <taxon>Eukaryota</taxon>
        <taxon>Fungi</taxon>
        <taxon>Dikarya</taxon>
        <taxon>Ascomycota</taxon>
        <taxon>Pezizomycotina</taxon>
        <taxon>Leotiomycetes</taxon>
        <taxon>Helotiales</taxon>
        <taxon>Ploettnerulaceae</taxon>
        <taxon>Cadophora</taxon>
    </lineage>
</organism>
<feature type="compositionally biased region" description="Basic residues" evidence="1">
    <location>
        <begin position="60"/>
        <end position="72"/>
    </location>
</feature>
<name>A0A8H7TAX5_9HELO</name>
<comment type="caution">
    <text evidence="2">The sequence shown here is derived from an EMBL/GenBank/DDBJ whole genome shotgun (WGS) entry which is preliminary data.</text>
</comment>
<feature type="non-terminal residue" evidence="2">
    <location>
        <position position="72"/>
    </location>
</feature>
<dbReference type="Proteomes" id="UP000664132">
    <property type="component" value="Unassembled WGS sequence"/>
</dbReference>
<keyword evidence="3" id="KW-1185">Reference proteome</keyword>
<sequence length="72" mass="7504">MARRQSPSSDGDWHSNASAIDLVLDEDTVTDLPPPSKSFMKKKAGKLGGGGGLGLNLGKGKGKGQAVRRKVK</sequence>
<feature type="region of interest" description="Disordered" evidence="1">
    <location>
        <begin position="26"/>
        <end position="72"/>
    </location>
</feature>
<accession>A0A8H7TAX5</accession>
<evidence type="ECO:0000313" key="2">
    <source>
        <dbReference type="EMBL" id="KAG4415715.1"/>
    </source>
</evidence>
<dbReference type="AlphaFoldDB" id="A0A8H7TAX5"/>
<protein>
    <submittedName>
        <fullName evidence="2">Uncharacterized protein</fullName>
    </submittedName>
</protein>
<evidence type="ECO:0000313" key="3">
    <source>
        <dbReference type="Proteomes" id="UP000664132"/>
    </source>
</evidence>
<gene>
    <name evidence="2" type="ORF">IFR04_011128</name>
</gene>